<evidence type="ECO:0000313" key="3">
    <source>
        <dbReference type="EMBL" id="KAG8070618.1"/>
    </source>
</evidence>
<dbReference type="AlphaFoldDB" id="A0A8J5SEK5"/>
<keyword evidence="2" id="KW-0732">Signal</keyword>
<accession>A0A8J5SEK5</accession>
<feature type="region of interest" description="Disordered" evidence="1">
    <location>
        <begin position="83"/>
        <end position="104"/>
    </location>
</feature>
<protein>
    <submittedName>
        <fullName evidence="3">Uncharacterized protein</fullName>
    </submittedName>
</protein>
<reference evidence="3" key="2">
    <citation type="submission" date="2021-02" db="EMBL/GenBank/DDBJ databases">
        <authorList>
            <person name="Kimball J.A."/>
            <person name="Haas M.W."/>
            <person name="Macchietto M."/>
            <person name="Kono T."/>
            <person name="Duquette J."/>
            <person name="Shao M."/>
        </authorList>
    </citation>
    <scope>NUCLEOTIDE SEQUENCE</scope>
    <source>
        <tissue evidence="3">Fresh leaf tissue</tissue>
    </source>
</reference>
<organism evidence="3 4">
    <name type="scientific">Zizania palustris</name>
    <name type="common">Northern wild rice</name>
    <dbReference type="NCBI Taxonomy" id="103762"/>
    <lineage>
        <taxon>Eukaryota</taxon>
        <taxon>Viridiplantae</taxon>
        <taxon>Streptophyta</taxon>
        <taxon>Embryophyta</taxon>
        <taxon>Tracheophyta</taxon>
        <taxon>Spermatophyta</taxon>
        <taxon>Magnoliopsida</taxon>
        <taxon>Liliopsida</taxon>
        <taxon>Poales</taxon>
        <taxon>Poaceae</taxon>
        <taxon>BOP clade</taxon>
        <taxon>Oryzoideae</taxon>
        <taxon>Oryzeae</taxon>
        <taxon>Zizaniinae</taxon>
        <taxon>Zizania</taxon>
    </lineage>
</organism>
<dbReference type="EMBL" id="JAAALK010000283">
    <property type="protein sequence ID" value="KAG8070618.1"/>
    <property type="molecule type" value="Genomic_DNA"/>
</dbReference>
<evidence type="ECO:0000313" key="4">
    <source>
        <dbReference type="Proteomes" id="UP000729402"/>
    </source>
</evidence>
<dbReference type="OrthoDB" id="681692at2759"/>
<feature type="signal peptide" evidence="2">
    <location>
        <begin position="1"/>
        <end position="34"/>
    </location>
</feature>
<evidence type="ECO:0000256" key="1">
    <source>
        <dbReference type="SAM" id="MobiDB-lite"/>
    </source>
</evidence>
<reference evidence="3" key="1">
    <citation type="journal article" date="2021" name="bioRxiv">
        <title>Whole Genome Assembly and Annotation of Northern Wild Rice, Zizania palustris L., Supports a Whole Genome Duplication in the Zizania Genus.</title>
        <authorList>
            <person name="Haas M."/>
            <person name="Kono T."/>
            <person name="Macchietto M."/>
            <person name="Millas R."/>
            <person name="McGilp L."/>
            <person name="Shao M."/>
            <person name="Duquette J."/>
            <person name="Hirsch C.N."/>
            <person name="Kimball J."/>
        </authorList>
    </citation>
    <scope>NUCLEOTIDE SEQUENCE</scope>
    <source>
        <tissue evidence="3">Fresh leaf tissue</tissue>
    </source>
</reference>
<name>A0A8J5SEK5_ZIZPA</name>
<gene>
    <name evidence="3" type="ORF">GUJ93_ZPchr0006g42705</name>
</gene>
<evidence type="ECO:0000256" key="2">
    <source>
        <dbReference type="SAM" id="SignalP"/>
    </source>
</evidence>
<sequence length="104" mass="11224">MPARLTRLQRAAVLLLLLLLVVVMILARSSSAAAAPTTERYHNHVSRKLLVAVPRTSPETAPAASSRGQQEMDVSVWRTAAPFRRPGASLGRRVPGSHANPSHN</sequence>
<proteinExistence type="predicted"/>
<keyword evidence="4" id="KW-1185">Reference proteome</keyword>
<comment type="caution">
    <text evidence="3">The sequence shown here is derived from an EMBL/GenBank/DDBJ whole genome shotgun (WGS) entry which is preliminary data.</text>
</comment>
<dbReference type="Proteomes" id="UP000729402">
    <property type="component" value="Unassembled WGS sequence"/>
</dbReference>
<feature type="chain" id="PRO_5035265794" evidence="2">
    <location>
        <begin position="35"/>
        <end position="104"/>
    </location>
</feature>